<sequence>MEKIFKYEHERITMDELRRHKYVDLPSLTQKVESKTISLDTKDEELRYSSTRPTTNGNAKTLTIQSESIPPVTTKKAKDISQLLRSTVGVEKLREVATTIKQSIEETKKATQQPSSDENPQGEGVTQDNKHDEQCQDELKKLLDVVNKALDSVASS</sequence>
<feature type="compositionally biased region" description="Basic and acidic residues" evidence="1">
    <location>
        <begin position="128"/>
        <end position="138"/>
    </location>
</feature>
<feature type="region of interest" description="Disordered" evidence="1">
    <location>
        <begin position="104"/>
        <end position="138"/>
    </location>
</feature>
<evidence type="ECO:0000256" key="1">
    <source>
        <dbReference type="SAM" id="MobiDB-lite"/>
    </source>
</evidence>
<name>X6NS32_RETFI</name>
<dbReference type="Proteomes" id="UP000023152">
    <property type="component" value="Unassembled WGS sequence"/>
</dbReference>
<gene>
    <name evidence="2" type="ORF">RFI_08315</name>
</gene>
<reference evidence="2 3" key="1">
    <citation type="journal article" date="2013" name="Curr. Biol.">
        <title>The Genome of the Foraminiferan Reticulomyxa filosa.</title>
        <authorList>
            <person name="Glockner G."/>
            <person name="Hulsmann N."/>
            <person name="Schleicher M."/>
            <person name="Noegel A.A."/>
            <person name="Eichinger L."/>
            <person name="Gallinger C."/>
            <person name="Pawlowski J."/>
            <person name="Sierra R."/>
            <person name="Euteneuer U."/>
            <person name="Pillet L."/>
            <person name="Moustafa A."/>
            <person name="Platzer M."/>
            <person name="Groth M."/>
            <person name="Szafranski K."/>
            <person name="Schliwa M."/>
        </authorList>
    </citation>
    <scope>NUCLEOTIDE SEQUENCE [LARGE SCALE GENOMIC DNA]</scope>
</reference>
<dbReference type="EMBL" id="ASPP01006446">
    <property type="protein sequence ID" value="ETO28811.1"/>
    <property type="molecule type" value="Genomic_DNA"/>
</dbReference>
<comment type="caution">
    <text evidence="2">The sequence shown here is derived from an EMBL/GenBank/DDBJ whole genome shotgun (WGS) entry which is preliminary data.</text>
</comment>
<feature type="compositionally biased region" description="Polar residues" evidence="1">
    <location>
        <begin position="49"/>
        <end position="68"/>
    </location>
</feature>
<feature type="region of interest" description="Disordered" evidence="1">
    <location>
        <begin position="49"/>
        <end position="72"/>
    </location>
</feature>
<keyword evidence="3" id="KW-1185">Reference proteome</keyword>
<protein>
    <submittedName>
        <fullName evidence="2">Uncharacterized protein</fullName>
    </submittedName>
</protein>
<proteinExistence type="predicted"/>
<feature type="compositionally biased region" description="Polar residues" evidence="1">
    <location>
        <begin position="110"/>
        <end position="127"/>
    </location>
</feature>
<organism evidence="2 3">
    <name type="scientific">Reticulomyxa filosa</name>
    <dbReference type="NCBI Taxonomy" id="46433"/>
    <lineage>
        <taxon>Eukaryota</taxon>
        <taxon>Sar</taxon>
        <taxon>Rhizaria</taxon>
        <taxon>Retaria</taxon>
        <taxon>Foraminifera</taxon>
        <taxon>Monothalamids</taxon>
        <taxon>Reticulomyxidae</taxon>
        <taxon>Reticulomyxa</taxon>
    </lineage>
</organism>
<dbReference type="AlphaFoldDB" id="X6NS32"/>
<evidence type="ECO:0000313" key="2">
    <source>
        <dbReference type="EMBL" id="ETO28811.1"/>
    </source>
</evidence>
<accession>X6NS32</accession>
<evidence type="ECO:0000313" key="3">
    <source>
        <dbReference type="Proteomes" id="UP000023152"/>
    </source>
</evidence>